<evidence type="ECO:0000256" key="1">
    <source>
        <dbReference type="SAM" id="MobiDB-lite"/>
    </source>
</evidence>
<name>A0AAP1CC92_9BURK</name>
<evidence type="ECO:0000313" key="2">
    <source>
        <dbReference type="EMBL" id="KVA06642.1"/>
    </source>
</evidence>
<dbReference type="EMBL" id="LOTQ01000024">
    <property type="protein sequence ID" value="KVA06642.1"/>
    <property type="molecule type" value="Genomic_DNA"/>
</dbReference>
<gene>
    <name evidence="2" type="ORF">WI41_15690</name>
</gene>
<dbReference type="Proteomes" id="UP000056450">
    <property type="component" value="Unassembled WGS sequence"/>
</dbReference>
<protein>
    <submittedName>
        <fullName evidence="2">Uncharacterized protein</fullName>
    </submittedName>
</protein>
<dbReference type="AlphaFoldDB" id="A0AAP1CC92"/>
<reference evidence="2 3" key="1">
    <citation type="submission" date="2015-11" db="EMBL/GenBank/DDBJ databases">
        <title>Expanding the genomic diversity of Burkholderia species for the development of highly accurate diagnostics.</title>
        <authorList>
            <person name="Sahl J."/>
            <person name="Keim P."/>
            <person name="Wagner D."/>
        </authorList>
    </citation>
    <scope>NUCLEOTIDE SEQUENCE [LARGE SCALE GENOMIC DNA]</scope>
    <source>
        <strain evidence="2 3">RF32-BP12</strain>
    </source>
</reference>
<evidence type="ECO:0000313" key="3">
    <source>
        <dbReference type="Proteomes" id="UP000056450"/>
    </source>
</evidence>
<sequence>MALHATAVLALDYISTDRFQHRQADPFDQQSELLGLQRDRRTISQALKEAGNGLSGLALGHQNPLPQTRRRT</sequence>
<comment type="caution">
    <text evidence="2">The sequence shown here is derived from an EMBL/GenBank/DDBJ whole genome shotgun (WGS) entry which is preliminary data.</text>
</comment>
<accession>A0AAP1CC92</accession>
<proteinExistence type="predicted"/>
<organism evidence="2 3">
    <name type="scientific">Burkholderia latens</name>
    <dbReference type="NCBI Taxonomy" id="488446"/>
    <lineage>
        <taxon>Bacteria</taxon>
        <taxon>Pseudomonadati</taxon>
        <taxon>Pseudomonadota</taxon>
        <taxon>Betaproteobacteria</taxon>
        <taxon>Burkholderiales</taxon>
        <taxon>Burkholderiaceae</taxon>
        <taxon>Burkholderia</taxon>
        <taxon>Burkholderia cepacia complex</taxon>
    </lineage>
</organism>
<feature type="region of interest" description="Disordered" evidence="1">
    <location>
        <begin position="53"/>
        <end position="72"/>
    </location>
</feature>